<dbReference type="Proteomes" id="UP000307440">
    <property type="component" value="Unassembled WGS sequence"/>
</dbReference>
<dbReference type="Pfam" id="PF20236">
    <property type="entry name" value="DUF6593"/>
    <property type="match status" value="1"/>
</dbReference>
<keyword evidence="3" id="KW-1185">Reference proteome</keyword>
<organism evidence="2 3">
    <name type="scientific">Coprinopsis marcescibilis</name>
    <name type="common">Agaric fungus</name>
    <name type="synonym">Psathyrella marcescibilis</name>
    <dbReference type="NCBI Taxonomy" id="230819"/>
    <lineage>
        <taxon>Eukaryota</taxon>
        <taxon>Fungi</taxon>
        <taxon>Dikarya</taxon>
        <taxon>Basidiomycota</taxon>
        <taxon>Agaricomycotina</taxon>
        <taxon>Agaricomycetes</taxon>
        <taxon>Agaricomycetidae</taxon>
        <taxon>Agaricales</taxon>
        <taxon>Agaricineae</taxon>
        <taxon>Psathyrellaceae</taxon>
        <taxon>Coprinopsis</taxon>
    </lineage>
</organism>
<evidence type="ECO:0000313" key="2">
    <source>
        <dbReference type="EMBL" id="TFK20667.1"/>
    </source>
</evidence>
<protein>
    <recommendedName>
        <fullName evidence="1">DUF6593 domain-containing protein</fullName>
    </recommendedName>
</protein>
<sequence>MLPPAATGFRMLKLVRQRQAVALAIRSSPTYVVCHTNYISFILKCNMRDPFVLVLSPDNPCNTTITDRDTGKTLYTVWTEHLKDSYTRVKDAHGQEIAYWKWRNIRSDLLTMKSGTGTDTTAPAADWLRPSMIPFNHTVYFSDQQKRKYRWNGVAAGEILELCTQEDKKHPIARFKKAYRYNSIKQTPSVMVYDPATLTLTGRAQEIMDMVVISFCLLEKDRRMDEVSAKNQAEASAIPVVPLAL</sequence>
<evidence type="ECO:0000259" key="1">
    <source>
        <dbReference type="Pfam" id="PF20236"/>
    </source>
</evidence>
<dbReference type="InterPro" id="IPR046528">
    <property type="entry name" value="DUF6593"/>
</dbReference>
<dbReference type="OrthoDB" id="3256331at2759"/>
<gene>
    <name evidence="2" type="ORF">FA15DRAFT_673298</name>
</gene>
<reference evidence="2 3" key="1">
    <citation type="journal article" date="2019" name="Nat. Ecol. Evol.">
        <title>Megaphylogeny resolves global patterns of mushroom evolution.</title>
        <authorList>
            <person name="Varga T."/>
            <person name="Krizsan K."/>
            <person name="Foldi C."/>
            <person name="Dima B."/>
            <person name="Sanchez-Garcia M."/>
            <person name="Sanchez-Ramirez S."/>
            <person name="Szollosi G.J."/>
            <person name="Szarkandi J.G."/>
            <person name="Papp V."/>
            <person name="Albert L."/>
            <person name="Andreopoulos W."/>
            <person name="Angelini C."/>
            <person name="Antonin V."/>
            <person name="Barry K.W."/>
            <person name="Bougher N.L."/>
            <person name="Buchanan P."/>
            <person name="Buyck B."/>
            <person name="Bense V."/>
            <person name="Catcheside P."/>
            <person name="Chovatia M."/>
            <person name="Cooper J."/>
            <person name="Damon W."/>
            <person name="Desjardin D."/>
            <person name="Finy P."/>
            <person name="Geml J."/>
            <person name="Haridas S."/>
            <person name="Hughes K."/>
            <person name="Justo A."/>
            <person name="Karasinski D."/>
            <person name="Kautmanova I."/>
            <person name="Kiss B."/>
            <person name="Kocsube S."/>
            <person name="Kotiranta H."/>
            <person name="LaButti K.M."/>
            <person name="Lechner B.E."/>
            <person name="Liimatainen K."/>
            <person name="Lipzen A."/>
            <person name="Lukacs Z."/>
            <person name="Mihaltcheva S."/>
            <person name="Morgado L.N."/>
            <person name="Niskanen T."/>
            <person name="Noordeloos M.E."/>
            <person name="Ohm R.A."/>
            <person name="Ortiz-Santana B."/>
            <person name="Ovrebo C."/>
            <person name="Racz N."/>
            <person name="Riley R."/>
            <person name="Savchenko A."/>
            <person name="Shiryaev A."/>
            <person name="Soop K."/>
            <person name="Spirin V."/>
            <person name="Szebenyi C."/>
            <person name="Tomsovsky M."/>
            <person name="Tulloss R.E."/>
            <person name="Uehling J."/>
            <person name="Grigoriev I.V."/>
            <person name="Vagvolgyi C."/>
            <person name="Papp T."/>
            <person name="Martin F.M."/>
            <person name="Miettinen O."/>
            <person name="Hibbett D.S."/>
            <person name="Nagy L.G."/>
        </authorList>
    </citation>
    <scope>NUCLEOTIDE SEQUENCE [LARGE SCALE GENOMIC DNA]</scope>
    <source>
        <strain evidence="2 3">CBS 121175</strain>
    </source>
</reference>
<dbReference type="EMBL" id="ML210292">
    <property type="protein sequence ID" value="TFK20667.1"/>
    <property type="molecule type" value="Genomic_DNA"/>
</dbReference>
<feature type="domain" description="DUF6593" evidence="1">
    <location>
        <begin position="58"/>
        <end position="224"/>
    </location>
</feature>
<dbReference type="AlphaFoldDB" id="A0A5C3KL33"/>
<accession>A0A5C3KL33</accession>
<proteinExistence type="predicted"/>
<name>A0A5C3KL33_COPMA</name>
<evidence type="ECO:0000313" key="3">
    <source>
        <dbReference type="Proteomes" id="UP000307440"/>
    </source>
</evidence>